<reference evidence="4" key="1">
    <citation type="submission" date="2012-01" db="EMBL/GenBank/DDBJ databases">
        <title>The Genome Sequence of Oreochromis niloticus (Nile Tilapia).</title>
        <authorList>
            <consortium name="Broad Institute Genome Assembly Team"/>
            <consortium name="Broad Institute Sequencing Platform"/>
            <person name="Di Palma F."/>
            <person name="Johnson J."/>
            <person name="Lander E.S."/>
            <person name="Lindblad-Toh K."/>
        </authorList>
    </citation>
    <scope>NUCLEOTIDE SEQUENCE [LARGE SCALE GENOMIC DNA]</scope>
</reference>
<dbReference type="InParanoid" id="A0A669CK55"/>
<accession>A0A669CK55</accession>
<evidence type="ECO:0000256" key="1">
    <source>
        <dbReference type="SAM" id="SignalP"/>
    </source>
</evidence>
<evidence type="ECO:0000313" key="4">
    <source>
        <dbReference type="Proteomes" id="UP000005207"/>
    </source>
</evidence>
<reference evidence="3" key="3">
    <citation type="submission" date="2025-09" db="UniProtKB">
        <authorList>
            <consortium name="Ensembl"/>
        </authorList>
    </citation>
    <scope>IDENTIFICATION</scope>
</reference>
<dbReference type="AlphaFoldDB" id="A0A669CK55"/>
<feature type="domain" description="Immunoglobulin I-set" evidence="2">
    <location>
        <begin position="25"/>
        <end position="56"/>
    </location>
</feature>
<dbReference type="InterPro" id="IPR013098">
    <property type="entry name" value="Ig_I-set"/>
</dbReference>
<dbReference type="Pfam" id="PF07679">
    <property type="entry name" value="I-set"/>
    <property type="match status" value="1"/>
</dbReference>
<keyword evidence="1" id="KW-0732">Signal</keyword>
<evidence type="ECO:0000313" key="3">
    <source>
        <dbReference type="Ensembl" id="ENSONIP00000047166.1"/>
    </source>
</evidence>
<proteinExistence type="predicted"/>
<dbReference type="InterPro" id="IPR013783">
    <property type="entry name" value="Ig-like_fold"/>
</dbReference>
<name>A0A669CK55_ORENI</name>
<dbReference type="Gene3D" id="2.60.40.10">
    <property type="entry name" value="Immunoglobulins"/>
    <property type="match status" value="1"/>
</dbReference>
<dbReference type="Ensembl" id="ENSONIT00000080436.1">
    <property type="protein sequence ID" value="ENSONIP00000047166.1"/>
    <property type="gene ID" value="ENSONIG00000040355.1"/>
</dbReference>
<feature type="chain" id="PRO_5025451646" description="Immunoglobulin I-set domain-containing protein" evidence="1">
    <location>
        <begin position="20"/>
        <end position="84"/>
    </location>
</feature>
<feature type="signal peptide" evidence="1">
    <location>
        <begin position="1"/>
        <end position="19"/>
    </location>
</feature>
<dbReference type="SUPFAM" id="SSF48726">
    <property type="entry name" value="Immunoglobulin"/>
    <property type="match status" value="1"/>
</dbReference>
<reference evidence="3" key="2">
    <citation type="submission" date="2025-08" db="UniProtKB">
        <authorList>
            <consortium name="Ensembl"/>
        </authorList>
    </citation>
    <scope>IDENTIFICATION</scope>
</reference>
<keyword evidence="4" id="KW-1185">Reference proteome</keyword>
<protein>
    <recommendedName>
        <fullName evidence="2">Immunoglobulin I-set domain-containing protein</fullName>
    </recommendedName>
</protein>
<evidence type="ECO:0000259" key="2">
    <source>
        <dbReference type="Pfam" id="PF07679"/>
    </source>
</evidence>
<organism evidence="3 4">
    <name type="scientific">Oreochromis niloticus</name>
    <name type="common">Nile tilapia</name>
    <name type="synonym">Tilapia nilotica</name>
    <dbReference type="NCBI Taxonomy" id="8128"/>
    <lineage>
        <taxon>Eukaryota</taxon>
        <taxon>Metazoa</taxon>
        <taxon>Chordata</taxon>
        <taxon>Craniata</taxon>
        <taxon>Vertebrata</taxon>
        <taxon>Euteleostomi</taxon>
        <taxon>Actinopterygii</taxon>
        <taxon>Neopterygii</taxon>
        <taxon>Teleostei</taxon>
        <taxon>Neoteleostei</taxon>
        <taxon>Acanthomorphata</taxon>
        <taxon>Ovalentaria</taxon>
        <taxon>Cichlomorphae</taxon>
        <taxon>Cichliformes</taxon>
        <taxon>Cichlidae</taxon>
        <taxon>African cichlids</taxon>
        <taxon>Pseudocrenilabrinae</taxon>
        <taxon>Oreochromini</taxon>
        <taxon>Oreochromis</taxon>
    </lineage>
</organism>
<dbReference type="InterPro" id="IPR036179">
    <property type="entry name" value="Ig-like_dom_sf"/>
</dbReference>
<sequence>LRTNLLISFSMLKMMLTGASSPHTGTQFIVNSASVSDSGKYHCTAKNEIGIGESEVSTPVLVEVCARWVLFVFLCYLLTNLSLH</sequence>
<dbReference type="Proteomes" id="UP000005207">
    <property type="component" value="Linkage group LG11"/>
</dbReference>